<evidence type="ECO:0000256" key="2">
    <source>
        <dbReference type="ARBA" id="ARBA00023052"/>
    </source>
</evidence>
<dbReference type="GO" id="GO:0009097">
    <property type="term" value="P:isoleucine biosynthetic process"/>
    <property type="evidence" value="ECO:0007669"/>
    <property type="project" value="TreeGrafter"/>
</dbReference>
<comment type="similarity">
    <text evidence="1 3">Belongs to the TPP enzyme family.</text>
</comment>
<evidence type="ECO:0000256" key="1">
    <source>
        <dbReference type="ARBA" id="ARBA00007812"/>
    </source>
</evidence>
<comment type="caution">
    <text evidence="7">The sequence shown here is derived from an EMBL/GenBank/DDBJ whole genome shotgun (WGS) entry which is preliminary data.</text>
</comment>
<dbReference type="InterPro" id="IPR029061">
    <property type="entry name" value="THDP-binding"/>
</dbReference>
<sequence length="552" mass="58833">MSSPDEGAGEVRNGRSGGHLVARQLRVQGVDTVFCVPGESHLDVLDGLYDEPEVKLVVCRHEAAACNMAVADAKLTGRPGVCMVSRGPGAAHAAIGVHIAEQDSAPLVLLIGQVPSRHRGRESFQEVDYRQFFGSMAKWVSEITHPDQVPETMARAFQVAAAGRPGPVVISLPEDVLEMRSAVADAARDVVVEPAPSAASMETLGRLLARAERPIVVAGGSRWTEAATEELRRFAERSSLPVAASFRSQDVIDNRSQAYCGALGVGAPSGLLRLLPESDLVLALGTRLDDLTTGGYRLLRPPSPAQPLVHVHPEPGELGRVFQPELAINATPAAFLAAASALDSAVPEGRRDWAGGLREEYVRSRESNPRSPLDLAAVVRHLSDRMPDDTVITNGAGNYTGWVHRFHQFKRFGTQLAPVAGAMGFGVPAALAAKLRHPERPVVCYAGDGCFLMSSQELATAARYQLPVIFVVIDNASYGSIRSHQVRRYPGRLHATDITSPDFVAYARAFGCWGCEVTETAAFAPALEAALAAGQPALLHVRVDAALDLASA</sequence>
<dbReference type="GO" id="GO:0030976">
    <property type="term" value="F:thiamine pyrophosphate binding"/>
    <property type="evidence" value="ECO:0007669"/>
    <property type="project" value="InterPro"/>
</dbReference>
<dbReference type="CDD" id="cd07035">
    <property type="entry name" value="TPP_PYR_POX_like"/>
    <property type="match status" value="1"/>
</dbReference>
<reference evidence="7" key="1">
    <citation type="submission" date="2020-10" db="EMBL/GenBank/DDBJ databases">
        <title>Ca. Dormibacterota MAGs.</title>
        <authorList>
            <person name="Montgomery K."/>
        </authorList>
    </citation>
    <scope>NUCLEOTIDE SEQUENCE [LARGE SCALE GENOMIC DNA]</scope>
    <source>
        <strain evidence="7">SC8812_S17_10</strain>
    </source>
</reference>
<dbReference type="GO" id="GO:0009099">
    <property type="term" value="P:L-valine biosynthetic process"/>
    <property type="evidence" value="ECO:0007669"/>
    <property type="project" value="TreeGrafter"/>
</dbReference>
<dbReference type="SUPFAM" id="SSF52518">
    <property type="entry name" value="Thiamin diphosphate-binding fold (THDP-binding)"/>
    <property type="match status" value="2"/>
</dbReference>
<dbReference type="Gene3D" id="3.40.50.970">
    <property type="match status" value="2"/>
</dbReference>
<dbReference type="GO" id="GO:0003984">
    <property type="term" value="F:acetolactate synthase activity"/>
    <property type="evidence" value="ECO:0007669"/>
    <property type="project" value="TreeGrafter"/>
</dbReference>
<dbReference type="GO" id="GO:0050660">
    <property type="term" value="F:flavin adenine dinucleotide binding"/>
    <property type="evidence" value="ECO:0007669"/>
    <property type="project" value="TreeGrafter"/>
</dbReference>
<dbReference type="CDD" id="cd00568">
    <property type="entry name" value="TPP_enzymes"/>
    <property type="match status" value="1"/>
</dbReference>
<dbReference type="InterPro" id="IPR045229">
    <property type="entry name" value="TPP_enz"/>
</dbReference>
<evidence type="ECO:0000313" key="8">
    <source>
        <dbReference type="Proteomes" id="UP000612893"/>
    </source>
</evidence>
<dbReference type="Gene3D" id="3.40.50.1220">
    <property type="entry name" value="TPP-binding domain"/>
    <property type="match status" value="1"/>
</dbReference>
<evidence type="ECO:0000259" key="4">
    <source>
        <dbReference type="Pfam" id="PF00205"/>
    </source>
</evidence>
<organism evidence="7 8">
    <name type="scientific">Candidatus Nephthysia bennettiae</name>
    <dbReference type="NCBI Taxonomy" id="3127016"/>
    <lineage>
        <taxon>Bacteria</taxon>
        <taxon>Bacillati</taxon>
        <taxon>Candidatus Dormiibacterota</taxon>
        <taxon>Candidatus Dormibacteria</taxon>
        <taxon>Candidatus Dormibacterales</taxon>
        <taxon>Candidatus Dormibacteraceae</taxon>
        <taxon>Candidatus Nephthysia</taxon>
    </lineage>
</organism>
<dbReference type="NCBIfam" id="NF006052">
    <property type="entry name" value="PRK08199.1"/>
    <property type="match status" value="1"/>
</dbReference>
<dbReference type="InterPro" id="IPR012001">
    <property type="entry name" value="Thiamin_PyroP_enz_TPP-bd_dom"/>
</dbReference>
<keyword evidence="8" id="KW-1185">Reference proteome</keyword>
<dbReference type="EMBL" id="JAEKNR010000011">
    <property type="protein sequence ID" value="MBJ7596587.1"/>
    <property type="molecule type" value="Genomic_DNA"/>
</dbReference>
<dbReference type="Proteomes" id="UP000612893">
    <property type="component" value="Unassembled WGS sequence"/>
</dbReference>
<gene>
    <name evidence="7" type="ORF">JF922_00665</name>
</gene>
<dbReference type="GO" id="GO:0000287">
    <property type="term" value="F:magnesium ion binding"/>
    <property type="evidence" value="ECO:0007669"/>
    <property type="project" value="InterPro"/>
</dbReference>
<name>A0A934NBR5_9BACT</name>
<dbReference type="InterPro" id="IPR012000">
    <property type="entry name" value="Thiamin_PyroP_enz_cen_dom"/>
</dbReference>
<feature type="domain" description="Thiamine pyrophosphate enzyme TPP-binding" evidence="5">
    <location>
        <begin position="395"/>
        <end position="541"/>
    </location>
</feature>
<dbReference type="InterPro" id="IPR029035">
    <property type="entry name" value="DHS-like_NAD/FAD-binding_dom"/>
</dbReference>
<dbReference type="InterPro" id="IPR011766">
    <property type="entry name" value="TPP_enzyme_TPP-bd"/>
</dbReference>
<evidence type="ECO:0000259" key="6">
    <source>
        <dbReference type="Pfam" id="PF02776"/>
    </source>
</evidence>
<dbReference type="SUPFAM" id="SSF52467">
    <property type="entry name" value="DHS-like NAD/FAD-binding domain"/>
    <property type="match status" value="1"/>
</dbReference>
<dbReference type="PANTHER" id="PTHR18968">
    <property type="entry name" value="THIAMINE PYROPHOSPHATE ENZYMES"/>
    <property type="match status" value="1"/>
</dbReference>
<accession>A0A934NBR5</accession>
<feature type="domain" description="Thiamine pyrophosphate enzyme N-terminal TPP-binding" evidence="6">
    <location>
        <begin position="16"/>
        <end position="129"/>
    </location>
</feature>
<dbReference type="FunFam" id="3.40.50.970:FF:000007">
    <property type="entry name" value="Acetolactate synthase"/>
    <property type="match status" value="1"/>
</dbReference>
<proteinExistence type="inferred from homology"/>
<dbReference type="Pfam" id="PF00205">
    <property type="entry name" value="TPP_enzyme_M"/>
    <property type="match status" value="1"/>
</dbReference>
<evidence type="ECO:0000313" key="7">
    <source>
        <dbReference type="EMBL" id="MBJ7596587.1"/>
    </source>
</evidence>
<dbReference type="GO" id="GO:0005948">
    <property type="term" value="C:acetolactate synthase complex"/>
    <property type="evidence" value="ECO:0007669"/>
    <property type="project" value="TreeGrafter"/>
</dbReference>
<dbReference type="PANTHER" id="PTHR18968:SF120">
    <property type="entry name" value="ACETOLACTATE SYNTHASE LARGE SUBUNIT"/>
    <property type="match status" value="1"/>
</dbReference>
<evidence type="ECO:0000256" key="3">
    <source>
        <dbReference type="RuleBase" id="RU362132"/>
    </source>
</evidence>
<feature type="domain" description="Thiamine pyrophosphate enzyme central" evidence="4">
    <location>
        <begin position="205"/>
        <end position="338"/>
    </location>
</feature>
<dbReference type="Pfam" id="PF02776">
    <property type="entry name" value="TPP_enzyme_N"/>
    <property type="match status" value="1"/>
</dbReference>
<evidence type="ECO:0000259" key="5">
    <source>
        <dbReference type="Pfam" id="PF02775"/>
    </source>
</evidence>
<dbReference type="AlphaFoldDB" id="A0A934NBR5"/>
<keyword evidence="2 3" id="KW-0786">Thiamine pyrophosphate</keyword>
<protein>
    <submittedName>
        <fullName evidence="7">Thiamine pyrophosphate-binding protein</fullName>
    </submittedName>
</protein>
<dbReference type="Pfam" id="PF02775">
    <property type="entry name" value="TPP_enzyme_C"/>
    <property type="match status" value="1"/>
</dbReference>